<organism evidence="2 3">
    <name type="scientific">Teichococcus deserti</name>
    <dbReference type="NCBI Taxonomy" id="1817963"/>
    <lineage>
        <taxon>Bacteria</taxon>
        <taxon>Pseudomonadati</taxon>
        <taxon>Pseudomonadota</taxon>
        <taxon>Alphaproteobacteria</taxon>
        <taxon>Acetobacterales</taxon>
        <taxon>Roseomonadaceae</taxon>
        <taxon>Roseomonas</taxon>
    </lineage>
</organism>
<reference evidence="2 3" key="1">
    <citation type="submission" date="2016-10" db="EMBL/GenBank/DDBJ databases">
        <title>Draft Genome sequence of Roseomonas sp. strain M3.</title>
        <authorList>
            <person name="Subhash Y."/>
            <person name="Lee S."/>
        </authorList>
    </citation>
    <scope>NUCLEOTIDE SEQUENCE [LARGE SCALE GENOMIC DNA]</scope>
    <source>
        <strain evidence="2 3">M3</strain>
    </source>
</reference>
<feature type="domain" description="HTH cro/C1-type" evidence="1">
    <location>
        <begin position="12"/>
        <end position="65"/>
    </location>
</feature>
<dbReference type="InterPro" id="IPR001387">
    <property type="entry name" value="Cro/C1-type_HTH"/>
</dbReference>
<dbReference type="AlphaFoldDB" id="A0A1V2H925"/>
<name>A0A1V2H925_9PROT</name>
<dbReference type="GO" id="GO:0003677">
    <property type="term" value="F:DNA binding"/>
    <property type="evidence" value="ECO:0007669"/>
    <property type="project" value="InterPro"/>
</dbReference>
<dbReference type="PROSITE" id="PS50943">
    <property type="entry name" value="HTH_CROC1"/>
    <property type="match status" value="1"/>
</dbReference>
<dbReference type="OrthoDB" id="5446846at2"/>
<gene>
    <name evidence="2" type="ORF">BKE38_00670</name>
</gene>
<sequence>MALDMRQIGARLRAWRLGTGLAPDVVAARLGVSRAALYTYEKDGIPRLDLLERAAALLGVSLAALIGIEVEHFASAAGFFERMRQAEAEADQILACFDPISILLASPAYPDRLRQMLAEAPGGDAGAGARALAVLEARRAQQAGRARPLTALVALPRLAQLLQTGLVGRDGLAAQILAERRGWAREEVAAIAARLEAPAIGVQIGLLEAVPPSQTFEVLLGGGTERVAVSPFRLGEYPNVTDGIATLSAEPATVALYAGLARRLWDGALKGERAAARLRQLLAV</sequence>
<keyword evidence="3" id="KW-1185">Reference proteome</keyword>
<dbReference type="Pfam" id="PF13560">
    <property type="entry name" value="HTH_31"/>
    <property type="match status" value="1"/>
</dbReference>
<dbReference type="SUPFAM" id="SSF47413">
    <property type="entry name" value="lambda repressor-like DNA-binding domains"/>
    <property type="match status" value="1"/>
</dbReference>
<evidence type="ECO:0000313" key="3">
    <source>
        <dbReference type="Proteomes" id="UP000188879"/>
    </source>
</evidence>
<evidence type="ECO:0000313" key="2">
    <source>
        <dbReference type="EMBL" id="ONG58987.1"/>
    </source>
</evidence>
<evidence type="ECO:0000259" key="1">
    <source>
        <dbReference type="PROSITE" id="PS50943"/>
    </source>
</evidence>
<proteinExistence type="predicted"/>
<dbReference type="RefSeq" id="WP_076955447.1">
    <property type="nucleotide sequence ID" value="NZ_MLCO01000005.1"/>
</dbReference>
<comment type="caution">
    <text evidence="2">The sequence shown here is derived from an EMBL/GenBank/DDBJ whole genome shotgun (WGS) entry which is preliminary data.</text>
</comment>
<dbReference type="SMART" id="SM00530">
    <property type="entry name" value="HTH_XRE"/>
    <property type="match status" value="1"/>
</dbReference>
<dbReference type="Proteomes" id="UP000188879">
    <property type="component" value="Unassembled WGS sequence"/>
</dbReference>
<protein>
    <recommendedName>
        <fullName evidence="1">HTH cro/C1-type domain-containing protein</fullName>
    </recommendedName>
</protein>
<dbReference type="Gene3D" id="1.10.260.40">
    <property type="entry name" value="lambda repressor-like DNA-binding domains"/>
    <property type="match status" value="1"/>
</dbReference>
<dbReference type="CDD" id="cd00093">
    <property type="entry name" value="HTH_XRE"/>
    <property type="match status" value="1"/>
</dbReference>
<dbReference type="InterPro" id="IPR010982">
    <property type="entry name" value="Lambda_DNA-bd_dom_sf"/>
</dbReference>
<accession>A0A1V2H925</accession>
<dbReference type="EMBL" id="MLCO01000005">
    <property type="protein sequence ID" value="ONG58987.1"/>
    <property type="molecule type" value="Genomic_DNA"/>
</dbReference>